<feature type="transmembrane region" description="Helical" evidence="1">
    <location>
        <begin position="195"/>
        <end position="215"/>
    </location>
</feature>
<name>A0A4R2P5I0_9BACL</name>
<feature type="transmembrane region" description="Helical" evidence="1">
    <location>
        <begin position="235"/>
        <end position="253"/>
    </location>
</feature>
<comment type="caution">
    <text evidence="2">The sequence shown here is derived from an EMBL/GenBank/DDBJ whole genome shotgun (WGS) entry which is preliminary data.</text>
</comment>
<evidence type="ECO:0000256" key="1">
    <source>
        <dbReference type="SAM" id="Phobius"/>
    </source>
</evidence>
<dbReference type="Proteomes" id="UP000295416">
    <property type="component" value="Unassembled WGS sequence"/>
</dbReference>
<dbReference type="EMBL" id="SLXK01000007">
    <property type="protein sequence ID" value="TCP29947.1"/>
    <property type="molecule type" value="Genomic_DNA"/>
</dbReference>
<reference evidence="2 3" key="1">
    <citation type="submission" date="2019-03" db="EMBL/GenBank/DDBJ databases">
        <title>Genomic Encyclopedia of Type Strains, Phase IV (KMG-IV): sequencing the most valuable type-strain genomes for metagenomic binning, comparative biology and taxonomic classification.</title>
        <authorList>
            <person name="Goeker M."/>
        </authorList>
    </citation>
    <scope>NUCLEOTIDE SEQUENCE [LARGE SCALE GENOMIC DNA]</scope>
    <source>
        <strain evidence="2 3">DSM 19377</strain>
    </source>
</reference>
<keyword evidence="1" id="KW-1133">Transmembrane helix</keyword>
<feature type="transmembrane region" description="Helical" evidence="1">
    <location>
        <begin position="105"/>
        <end position="125"/>
    </location>
</feature>
<dbReference type="RefSeq" id="WP_132745048.1">
    <property type="nucleotide sequence ID" value="NZ_SLXK01000007.1"/>
</dbReference>
<organism evidence="2 3">
    <name type="scientific">Scopulibacillus darangshiensis</name>
    <dbReference type="NCBI Taxonomy" id="442528"/>
    <lineage>
        <taxon>Bacteria</taxon>
        <taxon>Bacillati</taxon>
        <taxon>Bacillota</taxon>
        <taxon>Bacilli</taxon>
        <taxon>Bacillales</taxon>
        <taxon>Sporolactobacillaceae</taxon>
        <taxon>Scopulibacillus</taxon>
    </lineage>
</organism>
<evidence type="ECO:0000313" key="2">
    <source>
        <dbReference type="EMBL" id="TCP29947.1"/>
    </source>
</evidence>
<dbReference type="AlphaFoldDB" id="A0A4R2P5I0"/>
<keyword evidence="1" id="KW-0812">Transmembrane</keyword>
<evidence type="ECO:0000313" key="3">
    <source>
        <dbReference type="Proteomes" id="UP000295416"/>
    </source>
</evidence>
<keyword evidence="3" id="KW-1185">Reference proteome</keyword>
<keyword evidence="1" id="KW-0472">Membrane</keyword>
<feature type="transmembrane region" description="Helical" evidence="1">
    <location>
        <begin position="14"/>
        <end position="35"/>
    </location>
</feature>
<accession>A0A4R2P5I0</accession>
<feature type="transmembrane region" description="Helical" evidence="1">
    <location>
        <begin position="163"/>
        <end position="188"/>
    </location>
</feature>
<evidence type="ECO:0008006" key="4">
    <source>
        <dbReference type="Google" id="ProtNLM"/>
    </source>
</evidence>
<feature type="transmembrane region" description="Helical" evidence="1">
    <location>
        <begin position="55"/>
        <end position="78"/>
    </location>
</feature>
<gene>
    <name evidence="2" type="ORF">EV207_10741</name>
</gene>
<dbReference type="OrthoDB" id="2961638at2"/>
<sequence>MLNMEINRIYKRPVFWLLILVGLILALWPVIQTWPPHVVTDRYYVFYPRSAYVSWMYFISPIYYIYVLIFPLLSALAYSDAYAEDYNTGLVKGILTRIEKKSYLLVRYGVNFCVGGFVATFPLFVNFIGEMAAYPLIENNYFFGMALVKQDSFFPELFYNHPLIYTLVRLLLVFLLGGMLASLGLAFSTSVKNRYIVLVFPFLIFMVVDILTATINEKYSLTTLFLQNSQGNRGIPFYLLVGIIGSFIWYYIAGDHNETI</sequence>
<proteinExistence type="predicted"/>
<protein>
    <recommendedName>
        <fullName evidence="4">ABC-2 family transporter</fullName>
    </recommendedName>
</protein>